<dbReference type="Pfam" id="PF12576">
    <property type="entry name" value="DUF3754"/>
    <property type="match status" value="1"/>
</dbReference>
<organism evidence="2 3">
    <name type="scientific">Candidatus Thiomargarita nelsonii</name>
    <dbReference type="NCBI Taxonomy" id="1003181"/>
    <lineage>
        <taxon>Bacteria</taxon>
        <taxon>Pseudomonadati</taxon>
        <taxon>Pseudomonadota</taxon>
        <taxon>Gammaproteobacteria</taxon>
        <taxon>Thiotrichales</taxon>
        <taxon>Thiotrichaceae</taxon>
        <taxon>Thiomargarita</taxon>
    </lineage>
</organism>
<dbReference type="Proteomes" id="UP000030428">
    <property type="component" value="Unassembled WGS sequence"/>
</dbReference>
<keyword evidence="1" id="KW-1133">Transmembrane helix</keyword>
<name>A0A0A6S5K1_9GAMM</name>
<protein>
    <recommendedName>
        <fullName evidence="4">DUF3754 domain-containing protein</fullName>
    </recommendedName>
</protein>
<dbReference type="EMBL" id="JSZA02000028">
    <property type="protein sequence ID" value="KHD07721.1"/>
    <property type="molecule type" value="Genomic_DNA"/>
</dbReference>
<accession>A0A0A6S5K1</accession>
<sequence>MSSTEESRERFIPIGRQEIVADLLDAPHWSDEGQQFKEFCTIFGALYHYKFHAHSEELKRCYTPFNPDTDIVSQHDYSDEDKQNLRDTLDSEIRQLLNNANYEELTNEDINRAISADSYYGLNVWVDLDDFEKLVVYFRGSAMRVDYKRTWQSLFFSKKAIEIPIYKRLFLLLKFKTEDQRVDDLLNKWEADNPQSDLESKNQFEKKARKQVQKSRQNLPEGVSDEQVFLKLFKDLPRTDLEMLFPNQEVRLKLFDKIKLAITGGGGTLFGIFTTIGKVVAAAANLVLLIGAFVGLIAIIVRQIMNIFNQRTKYMMTLSRNLYFHNLDNNVGVMNYLIDLAEEEEGKEAILAYFFLHAESDKDYTKEALDRKIEGYLKNKYGTEIDFEVDDGIRKLREEGILREQEGGILKVLNLQDASAILDKQWDNFFNFEAPTKPE</sequence>
<gene>
    <name evidence="2" type="ORF">PN36_09415</name>
</gene>
<keyword evidence="1" id="KW-0812">Transmembrane</keyword>
<dbReference type="AlphaFoldDB" id="A0A0A6S5K1"/>
<comment type="caution">
    <text evidence="2">The sequence shown here is derived from an EMBL/GenBank/DDBJ whole genome shotgun (WGS) entry which is preliminary data.</text>
</comment>
<keyword evidence="1" id="KW-0472">Membrane</keyword>
<dbReference type="PANTHER" id="PTHR33645:SF11">
    <property type="entry name" value="AMINOPEPTIDASE (DUF3754)"/>
    <property type="match status" value="1"/>
</dbReference>
<evidence type="ECO:0000313" key="3">
    <source>
        <dbReference type="Proteomes" id="UP000030428"/>
    </source>
</evidence>
<evidence type="ECO:0000313" key="2">
    <source>
        <dbReference type="EMBL" id="KHD07721.1"/>
    </source>
</evidence>
<dbReference type="PANTHER" id="PTHR33645">
    <property type="entry name" value="AMINOPEPTIDASE (DUF3754)"/>
    <property type="match status" value="1"/>
</dbReference>
<evidence type="ECO:0008006" key="4">
    <source>
        <dbReference type="Google" id="ProtNLM"/>
    </source>
</evidence>
<dbReference type="InterPro" id="IPR022227">
    <property type="entry name" value="DUF3754"/>
</dbReference>
<proteinExistence type="predicted"/>
<feature type="transmembrane region" description="Helical" evidence="1">
    <location>
        <begin position="282"/>
        <end position="301"/>
    </location>
</feature>
<reference evidence="2 3" key="1">
    <citation type="journal article" date="2016" name="Front. Microbiol.">
        <title>Single-Cell (Meta-)Genomics of a Dimorphic Candidatus Thiomargarita nelsonii Reveals Genomic Plasticity.</title>
        <authorList>
            <person name="Flood B.E."/>
            <person name="Fliss P."/>
            <person name="Jones D.S."/>
            <person name="Dick G.J."/>
            <person name="Jain S."/>
            <person name="Kaster A.K."/>
            <person name="Winkel M."/>
            <person name="Mussmann M."/>
            <person name="Bailey J."/>
        </authorList>
    </citation>
    <scope>NUCLEOTIDE SEQUENCE [LARGE SCALE GENOMIC DNA]</scope>
    <source>
        <strain evidence="2">Hydrate Ridge</strain>
    </source>
</reference>
<evidence type="ECO:0000256" key="1">
    <source>
        <dbReference type="SAM" id="Phobius"/>
    </source>
</evidence>
<keyword evidence="3" id="KW-1185">Reference proteome</keyword>